<sequence length="437" mass="47730">MKKIITSILVMLAKRAVKRFRPQIIGVTGSVGKSSTKDAIAAVLESKYDVRKSQKSYNSEIGLAMAVLGISTAWNSPLGWLKNIWLGTRVAFGPSARFAEASSRRAGRAGKKFPKILILEMGVDRPQDFDKLLKVARPDIGVVTAIGQIPVHVEFFSGPEAVAREKSKLIKILPSEGTAILNFDDEVVWEMHEKTKAKVFSFGFGTESNLRASNYKIDLSGITFKLARDGASVPIRLSKVYGKQHVYAAMAGASVGLAFGMNLIEISEALQKYSAPPGRLKLIEGIKNSYILDDSYNASPLATHAALDTLGDLQTKGKKIVVFGDMLEIGKYTIEAHKTLGQLAAKYAGYVITAGPRSKFTAEGAISNGIPKENVKSFSTSDEAAPYVKELIKKDDLILVKGSQGMRMEKVILEIMAHPEDAEKLLVRQDAYWLRHP</sequence>
<dbReference type="PANTHER" id="PTHR43024:SF1">
    <property type="entry name" value="UDP-N-ACETYLMURAMOYL-TRIPEPTIDE--D-ALANYL-D-ALANINE LIGASE"/>
    <property type="match status" value="1"/>
</dbReference>
<name>A0A0G1JE93_9BACT</name>
<dbReference type="PANTHER" id="PTHR43024">
    <property type="entry name" value="UDP-N-ACETYLMURAMOYL-TRIPEPTIDE--D-ALANYL-D-ALANINE LIGASE"/>
    <property type="match status" value="1"/>
</dbReference>
<dbReference type="SUPFAM" id="SSF53244">
    <property type="entry name" value="MurD-like peptide ligases, peptide-binding domain"/>
    <property type="match status" value="1"/>
</dbReference>
<dbReference type="InterPro" id="IPR036565">
    <property type="entry name" value="Mur-like_cat_sf"/>
</dbReference>
<accession>A0A0G1JE93</accession>
<evidence type="ECO:0000256" key="1">
    <source>
        <dbReference type="ARBA" id="ARBA00022598"/>
    </source>
</evidence>
<dbReference type="Gene3D" id="3.40.1190.10">
    <property type="entry name" value="Mur-like, catalytic domain"/>
    <property type="match status" value="1"/>
</dbReference>
<dbReference type="InterPro" id="IPR004101">
    <property type="entry name" value="Mur_ligase_C"/>
</dbReference>
<dbReference type="Proteomes" id="UP000034736">
    <property type="component" value="Unassembled WGS sequence"/>
</dbReference>
<dbReference type="InterPro" id="IPR013221">
    <property type="entry name" value="Mur_ligase_cen"/>
</dbReference>
<keyword evidence="1 6" id="KW-0436">Ligase</keyword>
<evidence type="ECO:0000313" key="7">
    <source>
        <dbReference type="Proteomes" id="UP000034736"/>
    </source>
</evidence>
<evidence type="ECO:0000259" key="4">
    <source>
        <dbReference type="Pfam" id="PF02875"/>
    </source>
</evidence>
<dbReference type="GO" id="GO:0016881">
    <property type="term" value="F:acid-amino acid ligase activity"/>
    <property type="evidence" value="ECO:0007669"/>
    <property type="project" value="InterPro"/>
</dbReference>
<reference evidence="6 7" key="1">
    <citation type="journal article" date="2015" name="Nature">
        <title>rRNA introns, odd ribosomes, and small enigmatic genomes across a large radiation of phyla.</title>
        <authorList>
            <person name="Brown C.T."/>
            <person name="Hug L.A."/>
            <person name="Thomas B.C."/>
            <person name="Sharon I."/>
            <person name="Castelle C.J."/>
            <person name="Singh A."/>
            <person name="Wilkins M.J."/>
            <person name="Williams K.H."/>
            <person name="Banfield J.F."/>
        </authorList>
    </citation>
    <scope>NUCLEOTIDE SEQUENCE [LARGE SCALE GENOMIC DNA]</scope>
</reference>
<dbReference type="AlphaFoldDB" id="A0A0G1JE93"/>
<comment type="caution">
    <text evidence="6">The sequence shown here is derived from an EMBL/GenBank/DDBJ whole genome shotgun (WGS) entry which is preliminary data.</text>
</comment>
<dbReference type="EMBL" id="LCHU01000001">
    <property type="protein sequence ID" value="KKT42342.1"/>
    <property type="molecule type" value="Genomic_DNA"/>
</dbReference>
<feature type="domain" description="Mur ligase C-terminal" evidence="4">
    <location>
        <begin position="278"/>
        <end position="403"/>
    </location>
</feature>
<protein>
    <submittedName>
        <fullName evidence="6">UDP-N-acetylmuramoyl-tripeptide-D-alanyl-D-alanine ligase</fullName>
    </submittedName>
</protein>
<dbReference type="InterPro" id="IPR051046">
    <property type="entry name" value="MurCDEF_CellWall_CoF430Synth"/>
</dbReference>
<evidence type="ECO:0000259" key="5">
    <source>
        <dbReference type="Pfam" id="PF08245"/>
    </source>
</evidence>
<evidence type="ECO:0000256" key="3">
    <source>
        <dbReference type="ARBA" id="ARBA00022840"/>
    </source>
</evidence>
<dbReference type="SUPFAM" id="SSF53623">
    <property type="entry name" value="MurD-like peptide ligases, catalytic domain"/>
    <property type="match status" value="1"/>
</dbReference>
<gene>
    <name evidence="6" type="ORF">UW30_C0001G0067</name>
</gene>
<feature type="domain" description="Mur ligase central" evidence="5">
    <location>
        <begin position="113"/>
        <end position="254"/>
    </location>
</feature>
<dbReference type="InterPro" id="IPR036615">
    <property type="entry name" value="Mur_ligase_C_dom_sf"/>
</dbReference>
<keyword evidence="3" id="KW-0067">ATP-binding</keyword>
<dbReference type="Gene3D" id="3.90.190.20">
    <property type="entry name" value="Mur ligase, C-terminal domain"/>
    <property type="match status" value="1"/>
</dbReference>
<dbReference type="Pfam" id="PF02875">
    <property type="entry name" value="Mur_ligase_C"/>
    <property type="match status" value="1"/>
</dbReference>
<dbReference type="Pfam" id="PF08245">
    <property type="entry name" value="Mur_ligase_M"/>
    <property type="match status" value="1"/>
</dbReference>
<proteinExistence type="predicted"/>
<organism evidence="6 7">
    <name type="scientific">Candidatus Giovannonibacteria bacterium GW2011_GWA2_44_13b</name>
    <dbReference type="NCBI Taxonomy" id="1618647"/>
    <lineage>
        <taxon>Bacteria</taxon>
        <taxon>Candidatus Giovannoniibacteriota</taxon>
    </lineage>
</organism>
<dbReference type="STRING" id="1618647.UW30_C0001G0067"/>
<evidence type="ECO:0000313" key="6">
    <source>
        <dbReference type="EMBL" id="KKT42342.1"/>
    </source>
</evidence>
<evidence type="ECO:0000256" key="2">
    <source>
        <dbReference type="ARBA" id="ARBA00022741"/>
    </source>
</evidence>
<keyword evidence="2" id="KW-0547">Nucleotide-binding</keyword>
<dbReference type="GO" id="GO:0005524">
    <property type="term" value="F:ATP binding"/>
    <property type="evidence" value="ECO:0007669"/>
    <property type="project" value="UniProtKB-KW"/>
</dbReference>